<feature type="transmembrane region" description="Helical" evidence="6">
    <location>
        <begin position="316"/>
        <end position="336"/>
    </location>
</feature>
<feature type="domain" description="Major facilitator superfamily (MFS) profile" evidence="7">
    <location>
        <begin position="27"/>
        <end position="438"/>
    </location>
</feature>
<feature type="transmembrane region" description="Helical" evidence="6">
    <location>
        <begin position="64"/>
        <end position="82"/>
    </location>
</feature>
<evidence type="ECO:0000313" key="9">
    <source>
        <dbReference type="Proteomes" id="UP000732399"/>
    </source>
</evidence>
<keyword evidence="5 6" id="KW-0472">Membrane</keyword>
<dbReference type="PROSITE" id="PS50850">
    <property type="entry name" value="MFS"/>
    <property type="match status" value="1"/>
</dbReference>
<feature type="transmembrane region" description="Helical" evidence="6">
    <location>
        <begin position="124"/>
        <end position="144"/>
    </location>
</feature>
<reference evidence="8 9" key="1">
    <citation type="submission" date="2020-03" db="EMBL/GenBank/DDBJ databases">
        <authorList>
            <person name="Wang L."/>
            <person name="He N."/>
            <person name="Li Y."/>
            <person name="Fang Y."/>
            <person name="Zhang F."/>
        </authorList>
    </citation>
    <scope>NUCLEOTIDE SEQUENCE [LARGE SCALE GENOMIC DNA]</scope>
    <source>
        <strain evidence="8 9">36D10-4-7</strain>
    </source>
</reference>
<evidence type="ECO:0000256" key="3">
    <source>
        <dbReference type="ARBA" id="ARBA00022692"/>
    </source>
</evidence>
<feature type="transmembrane region" description="Helical" evidence="6">
    <location>
        <begin position="415"/>
        <end position="435"/>
    </location>
</feature>
<evidence type="ECO:0000256" key="5">
    <source>
        <dbReference type="ARBA" id="ARBA00023136"/>
    </source>
</evidence>
<keyword evidence="4 6" id="KW-1133">Transmembrane helix</keyword>
<keyword evidence="9" id="KW-1185">Reference proteome</keyword>
<dbReference type="SUPFAM" id="SSF103473">
    <property type="entry name" value="MFS general substrate transporter"/>
    <property type="match status" value="1"/>
</dbReference>
<sequence length="449" mass="46799">MVAETAVVGGTPVIEDGYPPARRAWTASVILTLGCILAFMDRGILSLFVVPIQRDLHLSDTEMGMVLGFAFGVFNAVFGLPMGRWVDVGNRKRIAALGVLVWSVANGACGLATSFWQLFVARTAVGIGESAVSPAGVSLIADYFPPGRRGRPMGLFYSGMKIGTGGVLLFGGLLWYSIGDRLLEVPIFGVLHSWQAILLGFAAIGFVVAPLTLMIAEPPRLTQSGGLASSASVADTLGFYRRHARALVGHNVGFCFNNFAIHASGWLPALLMRSQGWTLVQAGLVYGTMLIVVAPVGAISAGLLGDRLLQRGHPDGRLRVAIAATCGVGLSGLAIGVVSDPYLIALALVCFAFFASFGLPLGPSALQDAVPNTMRGQAIAIYVLVTNVIAGGAAAVTVGLITQHVLGDAARVNEAFAIVAVVSCAGAALVLYASLRPFRRLVEAQVRAG</sequence>
<feature type="transmembrane region" description="Helical" evidence="6">
    <location>
        <begin position="342"/>
        <end position="366"/>
    </location>
</feature>
<keyword evidence="3 6" id="KW-0812">Transmembrane</keyword>
<comment type="caution">
    <text evidence="8">The sequence shown here is derived from an EMBL/GenBank/DDBJ whole genome shotgun (WGS) entry which is preliminary data.</text>
</comment>
<dbReference type="PANTHER" id="PTHR23505:SF79">
    <property type="entry name" value="PROTEIN SPINSTER"/>
    <property type="match status" value="1"/>
</dbReference>
<evidence type="ECO:0000256" key="6">
    <source>
        <dbReference type="SAM" id="Phobius"/>
    </source>
</evidence>
<dbReference type="Gene3D" id="1.20.1250.20">
    <property type="entry name" value="MFS general substrate transporter like domains"/>
    <property type="match status" value="2"/>
</dbReference>
<dbReference type="Proteomes" id="UP000732399">
    <property type="component" value="Unassembled WGS sequence"/>
</dbReference>
<evidence type="ECO:0000313" key="8">
    <source>
        <dbReference type="EMBL" id="NJR80604.1"/>
    </source>
</evidence>
<evidence type="ECO:0000256" key="2">
    <source>
        <dbReference type="ARBA" id="ARBA00022448"/>
    </source>
</evidence>
<gene>
    <name evidence="8" type="ORF">HBH26_18675</name>
</gene>
<dbReference type="Pfam" id="PF07690">
    <property type="entry name" value="MFS_1"/>
    <property type="match status" value="1"/>
</dbReference>
<feature type="transmembrane region" description="Helical" evidence="6">
    <location>
        <begin position="251"/>
        <end position="271"/>
    </location>
</feature>
<protein>
    <submittedName>
        <fullName evidence="8">MFS transporter</fullName>
    </submittedName>
</protein>
<name>A0ABX1CSV1_9SPHN</name>
<evidence type="ECO:0000259" key="7">
    <source>
        <dbReference type="PROSITE" id="PS50850"/>
    </source>
</evidence>
<proteinExistence type="predicted"/>
<evidence type="ECO:0000256" key="1">
    <source>
        <dbReference type="ARBA" id="ARBA00004141"/>
    </source>
</evidence>
<feature type="transmembrane region" description="Helical" evidence="6">
    <location>
        <begin position="156"/>
        <end position="176"/>
    </location>
</feature>
<feature type="transmembrane region" description="Helical" evidence="6">
    <location>
        <begin position="378"/>
        <end position="403"/>
    </location>
</feature>
<keyword evidence="2" id="KW-0813">Transport</keyword>
<dbReference type="PANTHER" id="PTHR23505">
    <property type="entry name" value="SPINSTER"/>
    <property type="match status" value="1"/>
</dbReference>
<dbReference type="EMBL" id="JAAVJH010000023">
    <property type="protein sequence ID" value="NJR80604.1"/>
    <property type="molecule type" value="Genomic_DNA"/>
</dbReference>
<evidence type="ECO:0000256" key="4">
    <source>
        <dbReference type="ARBA" id="ARBA00022989"/>
    </source>
</evidence>
<dbReference type="InterPro" id="IPR011701">
    <property type="entry name" value="MFS"/>
</dbReference>
<dbReference type="InterPro" id="IPR036259">
    <property type="entry name" value="MFS_trans_sf"/>
</dbReference>
<dbReference type="RefSeq" id="WP_168136154.1">
    <property type="nucleotide sequence ID" value="NZ_JAAVJH010000023.1"/>
</dbReference>
<accession>A0ABX1CSV1</accession>
<comment type="subcellular location">
    <subcellularLocation>
        <location evidence="1">Membrane</location>
        <topology evidence="1">Multi-pass membrane protein</topology>
    </subcellularLocation>
</comment>
<feature type="transmembrane region" description="Helical" evidence="6">
    <location>
        <begin position="94"/>
        <end position="118"/>
    </location>
</feature>
<feature type="transmembrane region" description="Helical" evidence="6">
    <location>
        <begin position="29"/>
        <end position="52"/>
    </location>
</feature>
<organism evidence="8 9">
    <name type="scientific">Sphingomonas corticis</name>
    <dbReference type="NCBI Taxonomy" id="2722791"/>
    <lineage>
        <taxon>Bacteria</taxon>
        <taxon>Pseudomonadati</taxon>
        <taxon>Pseudomonadota</taxon>
        <taxon>Alphaproteobacteria</taxon>
        <taxon>Sphingomonadales</taxon>
        <taxon>Sphingomonadaceae</taxon>
        <taxon>Sphingomonas</taxon>
    </lineage>
</organism>
<dbReference type="InterPro" id="IPR044770">
    <property type="entry name" value="MFS_spinster-like"/>
</dbReference>
<feature type="transmembrane region" description="Helical" evidence="6">
    <location>
        <begin position="196"/>
        <end position="216"/>
    </location>
</feature>
<dbReference type="InterPro" id="IPR020846">
    <property type="entry name" value="MFS_dom"/>
</dbReference>
<feature type="transmembrane region" description="Helical" evidence="6">
    <location>
        <begin position="283"/>
        <end position="304"/>
    </location>
</feature>